<dbReference type="PANTHER" id="PTHR22960">
    <property type="entry name" value="MOLYBDOPTERIN COFACTOR SYNTHESIS PROTEIN A"/>
    <property type="match status" value="1"/>
</dbReference>
<proteinExistence type="predicted"/>
<dbReference type="SUPFAM" id="SSF55040">
    <property type="entry name" value="Molybdenum cofactor biosynthesis protein C, MoaC"/>
    <property type="match status" value="1"/>
</dbReference>
<dbReference type="GO" id="GO:0006777">
    <property type="term" value="P:Mo-molybdopterin cofactor biosynthetic process"/>
    <property type="evidence" value="ECO:0007669"/>
    <property type="project" value="UniProtKB-KW"/>
</dbReference>
<keyword evidence="9" id="KW-1185">Reference proteome</keyword>
<feature type="region of interest" description="Disordered" evidence="6">
    <location>
        <begin position="277"/>
        <end position="298"/>
    </location>
</feature>
<comment type="catalytic activity">
    <reaction evidence="1">
        <text>(8S)-3',8-cyclo-7,8-dihydroguanosine 5'-triphosphate = cyclic pyranopterin phosphate + diphosphate</text>
        <dbReference type="Rhea" id="RHEA:49580"/>
        <dbReference type="ChEBI" id="CHEBI:33019"/>
        <dbReference type="ChEBI" id="CHEBI:59648"/>
        <dbReference type="ChEBI" id="CHEBI:131766"/>
        <dbReference type="EC" id="4.6.1.17"/>
    </reaction>
</comment>
<dbReference type="EMBL" id="NRDI02000040">
    <property type="protein sequence ID" value="KAI1507468.1"/>
    <property type="molecule type" value="Genomic_DNA"/>
</dbReference>
<reference evidence="9" key="1">
    <citation type="journal article" date="2022" name="Microb. Genom.">
        <title>A global pangenome for the wheat fungal pathogen Pyrenophora tritici-repentis and prediction of effector protein structural homology.</title>
        <authorList>
            <person name="Moolhuijzen P.M."/>
            <person name="See P.T."/>
            <person name="Shi G."/>
            <person name="Powell H.R."/>
            <person name="Cockram J."/>
            <person name="Jorgensen L.N."/>
            <person name="Benslimane H."/>
            <person name="Strelkov S.E."/>
            <person name="Turner J."/>
            <person name="Liu Z."/>
            <person name="Moffat C.S."/>
        </authorList>
    </citation>
    <scope>NUCLEOTIDE SEQUENCE [LARGE SCALE GENOMIC DNA]</scope>
</reference>
<dbReference type="InterPro" id="IPR036522">
    <property type="entry name" value="MoaC_sf"/>
</dbReference>
<comment type="caution">
    <text evidence="8">The sequence shown here is derived from an EMBL/GenBank/DDBJ whole genome shotgun (WGS) entry which is preliminary data.</text>
</comment>
<evidence type="ECO:0000313" key="9">
    <source>
        <dbReference type="Proteomes" id="UP000249757"/>
    </source>
</evidence>
<evidence type="ECO:0000256" key="1">
    <source>
        <dbReference type="ARBA" id="ARBA00001637"/>
    </source>
</evidence>
<evidence type="ECO:0000313" key="8">
    <source>
        <dbReference type="EMBL" id="KAI1507468.1"/>
    </source>
</evidence>
<dbReference type="Proteomes" id="UP000249757">
    <property type="component" value="Unassembled WGS sequence"/>
</dbReference>
<dbReference type="GO" id="GO:0061798">
    <property type="term" value="F:GTP 3',8'-cyclase activity"/>
    <property type="evidence" value="ECO:0007669"/>
    <property type="project" value="TreeGrafter"/>
</dbReference>
<feature type="region of interest" description="Disordered" evidence="6">
    <location>
        <begin position="657"/>
        <end position="707"/>
    </location>
</feature>
<keyword evidence="4" id="KW-0501">Molybdenum cofactor biosynthesis</keyword>
<dbReference type="Gene3D" id="3.30.70.640">
    <property type="entry name" value="Molybdopterin cofactor biosynthesis C (MoaC) domain"/>
    <property type="match status" value="1"/>
</dbReference>
<keyword evidence="5" id="KW-0456">Lyase</keyword>
<organism evidence="8 9">
    <name type="scientific">Pyrenophora tritici-repentis</name>
    <dbReference type="NCBI Taxonomy" id="45151"/>
    <lineage>
        <taxon>Eukaryota</taxon>
        <taxon>Fungi</taxon>
        <taxon>Dikarya</taxon>
        <taxon>Ascomycota</taxon>
        <taxon>Pezizomycotina</taxon>
        <taxon>Dothideomycetes</taxon>
        <taxon>Pleosporomycetidae</taxon>
        <taxon>Pleosporales</taxon>
        <taxon>Pleosporineae</taxon>
        <taxon>Pleosporaceae</taxon>
        <taxon>Pyrenophora</taxon>
    </lineage>
</organism>
<evidence type="ECO:0000256" key="2">
    <source>
        <dbReference type="ARBA" id="ARBA00005046"/>
    </source>
</evidence>
<feature type="compositionally biased region" description="Low complexity" evidence="6">
    <location>
        <begin position="672"/>
        <end position="692"/>
    </location>
</feature>
<dbReference type="PANTHER" id="PTHR22960:SF0">
    <property type="entry name" value="MOLYBDENUM COFACTOR BIOSYNTHESIS PROTEIN 1"/>
    <property type="match status" value="1"/>
</dbReference>
<dbReference type="Pfam" id="PF01967">
    <property type="entry name" value="MoaC"/>
    <property type="match status" value="1"/>
</dbReference>
<gene>
    <name evidence="8" type="ORF">Ptr86124_013572</name>
</gene>
<dbReference type="AlphaFoldDB" id="A0A922N174"/>
<dbReference type="InterPro" id="IPR047594">
    <property type="entry name" value="MoaC_bact/euk"/>
</dbReference>
<dbReference type="InterPro" id="IPR050105">
    <property type="entry name" value="MoCo_biosynth_MoaA/MoaC"/>
</dbReference>
<comment type="pathway">
    <text evidence="2">Cofactor biosynthesis; molybdopterin biosynthesis.</text>
</comment>
<protein>
    <recommendedName>
        <fullName evidence="3">cyclic pyranopterin monophosphate synthase</fullName>
        <ecNumber evidence="3">4.6.1.17</ecNumber>
    </recommendedName>
</protein>
<evidence type="ECO:0000256" key="4">
    <source>
        <dbReference type="ARBA" id="ARBA00023150"/>
    </source>
</evidence>
<dbReference type="GO" id="GO:0061799">
    <property type="term" value="F:cyclic pyranopterin monophosphate synthase activity"/>
    <property type="evidence" value="ECO:0007669"/>
    <property type="project" value="UniProtKB-EC"/>
</dbReference>
<accession>A0A922N174</accession>
<evidence type="ECO:0000256" key="3">
    <source>
        <dbReference type="ARBA" id="ARBA00012575"/>
    </source>
</evidence>
<feature type="domain" description="Molybdopterin cofactor biosynthesis C (MoaC)" evidence="7">
    <location>
        <begin position="695"/>
        <end position="842"/>
    </location>
</feature>
<evidence type="ECO:0000256" key="5">
    <source>
        <dbReference type="ARBA" id="ARBA00023239"/>
    </source>
</evidence>
<feature type="compositionally biased region" description="Basic and acidic residues" evidence="6">
    <location>
        <begin position="277"/>
        <end position="289"/>
    </location>
</feature>
<dbReference type="OrthoDB" id="429626at2759"/>
<dbReference type="EC" id="4.6.1.17" evidence="3"/>
<dbReference type="NCBIfam" id="NF006870">
    <property type="entry name" value="PRK09364.1"/>
    <property type="match status" value="1"/>
</dbReference>
<evidence type="ECO:0000256" key="6">
    <source>
        <dbReference type="SAM" id="MobiDB-lite"/>
    </source>
</evidence>
<dbReference type="CDD" id="cd01420">
    <property type="entry name" value="MoaC_PE"/>
    <property type="match status" value="1"/>
</dbReference>
<dbReference type="NCBIfam" id="TIGR00581">
    <property type="entry name" value="moaC"/>
    <property type="match status" value="1"/>
</dbReference>
<evidence type="ECO:0000259" key="7">
    <source>
        <dbReference type="Pfam" id="PF01967"/>
    </source>
</evidence>
<dbReference type="InterPro" id="IPR002820">
    <property type="entry name" value="Mopterin_CF_biosynth-C_dom"/>
</dbReference>
<name>A0A922N174_9PLEO</name>
<sequence>MPGTDGHVKAAVKAARADHIRDIGMLKSALKQGITSRPLPPSMEEVRQKYGLDGPEFNGYWYRAADAELRHRTRTESAAVLERAERALQARLKEFGKGVTLTHEGLMAEARQLATQAAREKQAAPFKRHQMITMEIKKVLQEVTVPQEHVRVLKGLRSRISELEHIMERIAGKGLTADEASETYGYGLPGIDPRNKAQFMTGKEKPTLEEIENFQKMMQSSTSEPVPTKIQQIQHLLDMYRQQAADVEDETQRLKDIRIRREQVLSRRRELLEQMKAQKEKVKETERAAKAKKKGPARGDVDAILAEALRRQKKDTPETLPDRGVSELEGVEPIFQSVTQADEDTLSPIRKPGLESLRVLKPRETRDTAAKDENVLADPIMDKSDTYTAPTASTVSQPPKVNENIFPSTASDIFAVTESPPPKPYISPFLGLSTRPLHKPSNDLRLDVTPAGFVPIDENLVVTFEAGVPHLQAQVLEMRNRLKHAYPRIDSLPYDVWKSENRRTLQTWLRILVRKWQTRFDDVEKSGRVAKKAMRDVRVENVLDEMVRDHDLDNEAAERMAMRWYEIFGHRGSMTGDAEGRIDREELHAGGLDFLLHESEGVAEKAVVVGPLETKMPVVSSTVGPLETKMPEVSSSGGSVVNASSGTLSMLRVGGGRRMYSTTSQPPPSSTPNPNEKTTTPPSLPHLTPTGTAHMISVTPKPPTSRTAIATGKVSFTNATPLTLIHSNAAKKGDVLGVSRIAGIMAAKKCSDLVPLCHPIALTHVGVEVVTFGAGGEGGGSKDGGFGGVNIEAKVQCVGPTGVEMEALTAVMGAALSVVDMCKAVDKGQRIEDVRVVAKEGGRSGGWREEGWRSLGE</sequence>
<dbReference type="InterPro" id="IPR023045">
    <property type="entry name" value="MoaC"/>
</dbReference>